<dbReference type="EMBL" id="BAABME010002256">
    <property type="protein sequence ID" value="GAA0153797.1"/>
    <property type="molecule type" value="Genomic_DNA"/>
</dbReference>
<evidence type="ECO:0000313" key="1">
    <source>
        <dbReference type="EMBL" id="GAA0153797.1"/>
    </source>
</evidence>
<sequence length="136" mass="15697">MFMAKDAFPDDIPQQFRTEYTTLEFEEFASSQADFQNLIDGFPQPLPLKTFCDSDVVATEAAYAMSLQWEEAARANAEFERERSEFLKEKDKFERAKSSIGTSMQMLREERDSALVGKDKALKKIEDLLSYNEKLI</sequence>
<organism evidence="1 2">
    <name type="scientific">Lithospermum erythrorhizon</name>
    <name type="common">Purple gromwell</name>
    <name type="synonym">Lithospermum officinale var. erythrorhizon</name>
    <dbReference type="NCBI Taxonomy" id="34254"/>
    <lineage>
        <taxon>Eukaryota</taxon>
        <taxon>Viridiplantae</taxon>
        <taxon>Streptophyta</taxon>
        <taxon>Embryophyta</taxon>
        <taxon>Tracheophyta</taxon>
        <taxon>Spermatophyta</taxon>
        <taxon>Magnoliopsida</taxon>
        <taxon>eudicotyledons</taxon>
        <taxon>Gunneridae</taxon>
        <taxon>Pentapetalae</taxon>
        <taxon>asterids</taxon>
        <taxon>lamiids</taxon>
        <taxon>Boraginales</taxon>
        <taxon>Boraginaceae</taxon>
        <taxon>Boraginoideae</taxon>
        <taxon>Lithospermeae</taxon>
        <taxon>Lithospermum</taxon>
    </lineage>
</organism>
<proteinExistence type="predicted"/>
<evidence type="ECO:0000313" key="2">
    <source>
        <dbReference type="Proteomes" id="UP001454036"/>
    </source>
</evidence>
<keyword evidence="2" id="KW-1185">Reference proteome</keyword>
<dbReference type="AlphaFoldDB" id="A0AAV3PSA9"/>
<dbReference type="Proteomes" id="UP001454036">
    <property type="component" value="Unassembled WGS sequence"/>
</dbReference>
<protein>
    <submittedName>
        <fullName evidence="1">Uncharacterized protein</fullName>
    </submittedName>
</protein>
<reference evidence="1 2" key="1">
    <citation type="submission" date="2024-01" db="EMBL/GenBank/DDBJ databases">
        <title>The complete chloroplast genome sequence of Lithospermum erythrorhizon: insights into the phylogenetic relationship among Boraginaceae species and the maternal lineages of purple gromwells.</title>
        <authorList>
            <person name="Okada T."/>
            <person name="Watanabe K."/>
        </authorList>
    </citation>
    <scope>NUCLEOTIDE SEQUENCE [LARGE SCALE GENOMIC DNA]</scope>
</reference>
<comment type="caution">
    <text evidence="1">The sequence shown here is derived from an EMBL/GenBank/DDBJ whole genome shotgun (WGS) entry which is preliminary data.</text>
</comment>
<gene>
    <name evidence="1" type="ORF">LIER_11953</name>
</gene>
<accession>A0AAV3PSA9</accession>
<name>A0AAV3PSA9_LITER</name>